<dbReference type="OrthoDB" id="10054429at2759"/>
<dbReference type="GO" id="GO:0015171">
    <property type="term" value="F:amino acid transmembrane transporter activity"/>
    <property type="evidence" value="ECO:0007669"/>
    <property type="project" value="TreeGrafter"/>
</dbReference>
<dbReference type="GO" id="GO:0005886">
    <property type="term" value="C:plasma membrane"/>
    <property type="evidence" value="ECO:0007669"/>
    <property type="project" value="TreeGrafter"/>
</dbReference>
<dbReference type="EMBL" id="OV725079">
    <property type="protein sequence ID" value="CAH1396531.1"/>
    <property type="molecule type" value="Genomic_DNA"/>
</dbReference>
<feature type="transmembrane region" description="Helical" evidence="6">
    <location>
        <begin position="70"/>
        <end position="90"/>
    </location>
</feature>
<reference evidence="7" key="1">
    <citation type="submission" date="2022-01" db="EMBL/GenBank/DDBJ databases">
        <authorList>
            <person name="King R."/>
        </authorList>
    </citation>
    <scope>NUCLEOTIDE SEQUENCE</scope>
</reference>
<dbReference type="Pfam" id="PF13520">
    <property type="entry name" value="AA_permease_2"/>
    <property type="match status" value="1"/>
</dbReference>
<gene>
    <name evidence="7" type="ORF">NEZAVI_LOCUS6582</name>
</gene>
<dbReference type="AlphaFoldDB" id="A0A9P0H734"/>
<evidence type="ECO:0000313" key="7">
    <source>
        <dbReference type="EMBL" id="CAH1396531.1"/>
    </source>
</evidence>
<evidence type="ECO:0000256" key="3">
    <source>
        <dbReference type="ARBA" id="ARBA00022692"/>
    </source>
</evidence>
<protein>
    <recommendedName>
        <fullName evidence="9">Amino acid transporter</fullName>
    </recommendedName>
</protein>
<feature type="transmembrane region" description="Helical" evidence="6">
    <location>
        <begin position="196"/>
        <end position="219"/>
    </location>
</feature>
<accession>A0A9P0H734</accession>
<dbReference type="Gene3D" id="1.20.1740.10">
    <property type="entry name" value="Amino acid/polyamine transporter I"/>
    <property type="match status" value="1"/>
</dbReference>
<evidence type="ECO:0008006" key="9">
    <source>
        <dbReference type="Google" id="ProtNLM"/>
    </source>
</evidence>
<evidence type="ECO:0000256" key="4">
    <source>
        <dbReference type="ARBA" id="ARBA00022989"/>
    </source>
</evidence>
<proteinExistence type="predicted"/>
<evidence type="ECO:0000256" key="6">
    <source>
        <dbReference type="SAM" id="Phobius"/>
    </source>
</evidence>
<evidence type="ECO:0000256" key="5">
    <source>
        <dbReference type="ARBA" id="ARBA00023136"/>
    </source>
</evidence>
<name>A0A9P0H734_NEZVI</name>
<keyword evidence="5 6" id="KW-0472">Membrane</keyword>
<keyword evidence="3 6" id="KW-0812">Transmembrane</keyword>
<evidence type="ECO:0000313" key="8">
    <source>
        <dbReference type="Proteomes" id="UP001152798"/>
    </source>
</evidence>
<feature type="transmembrane region" description="Helical" evidence="6">
    <location>
        <begin position="369"/>
        <end position="388"/>
    </location>
</feature>
<dbReference type="InterPro" id="IPR002293">
    <property type="entry name" value="AA/rel_permease1"/>
</dbReference>
<dbReference type="Proteomes" id="UP001152798">
    <property type="component" value="Chromosome 3"/>
</dbReference>
<feature type="transmembrane region" description="Helical" evidence="6">
    <location>
        <begin position="111"/>
        <end position="135"/>
    </location>
</feature>
<keyword evidence="2" id="KW-0813">Transport</keyword>
<evidence type="ECO:0000256" key="1">
    <source>
        <dbReference type="ARBA" id="ARBA00004141"/>
    </source>
</evidence>
<feature type="transmembrane region" description="Helical" evidence="6">
    <location>
        <begin position="24"/>
        <end position="50"/>
    </location>
</feature>
<feature type="transmembrane region" description="Helical" evidence="6">
    <location>
        <begin position="319"/>
        <end position="348"/>
    </location>
</feature>
<dbReference type="PANTHER" id="PTHR43243">
    <property type="entry name" value="INNER MEMBRANE TRANSPORTER YGJI-RELATED"/>
    <property type="match status" value="1"/>
</dbReference>
<keyword evidence="4 6" id="KW-1133">Transmembrane helix</keyword>
<keyword evidence="8" id="KW-1185">Reference proteome</keyword>
<organism evidence="7 8">
    <name type="scientific">Nezara viridula</name>
    <name type="common">Southern green stink bug</name>
    <name type="synonym">Cimex viridulus</name>
    <dbReference type="NCBI Taxonomy" id="85310"/>
    <lineage>
        <taxon>Eukaryota</taxon>
        <taxon>Metazoa</taxon>
        <taxon>Ecdysozoa</taxon>
        <taxon>Arthropoda</taxon>
        <taxon>Hexapoda</taxon>
        <taxon>Insecta</taxon>
        <taxon>Pterygota</taxon>
        <taxon>Neoptera</taxon>
        <taxon>Paraneoptera</taxon>
        <taxon>Hemiptera</taxon>
        <taxon>Heteroptera</taxon>
        <taxon>Panheteroptera</taxon>
        <taxon>Pentatomomorpha</taxon>
        <taxon>Pentatomoidea</taxon>
        <taxon>Pentatomidae</taxon>
        <taxon>Pentatominae</taxon>
        <taxon>Nezara</taxon>
    </lineage>
</organism>
<sequence>MPGLNAKIEKFWRFLRSLMLRKQIIVLPISPLKIVFCTMDAVLMCLGSMIGHGFHNSLGQLAQRHGIMSFFGFGLGGLIMITIAMCYAELSCLSPTAGNAYHYSYNAIGELFGFLVGWLMILSYGLDLIIASRYLSMYIDHTFFEGKIGIASKHKLTLESLESFIDVINTHPDVISVLIILVVAGRTISLSKESIIATNIMIGINLLTVSIITIIYIFSINYPKTKDHLFPQDLSKLSFMYEGVFFAHYCFTGYDAAVCLGEETENPTINIPKSILFASKATVIIYCSVSFLHCLTWPVDEVDINAPFVYVMTQLKTMPLPWLCAFSSIIGHLSSAHAFMFLLTRLLYSMARDGMIFSVFGRINRNTNSPIFSTFIFTVILGALGMYLRTEYMWTIARASGNISKEVIAVCLLIRRYRCEEEVTEEDPLNRWVLINYPRSLKYPSKQTERISMLLIFIAGT</sequence>
<evidence type="ECO:0000256" key="2">
    <source>
        <dbReference type="ARBA" id="ARBA00022448"/>
    </source>
</evidence>
<comment type="subcellular location">
    <subcellularLocation>
        <location evidence="1">Membrane</location>
        <topology evidence="1">Multi-pass membrane protein</topology>
    </subcellularLocation>
</comment>
<dbReference type="PANTHER" id="PTHR43243:SF4">
    <property type="entry name" value="CATIONIC AMINO ACID TRANSPORTER 4"/>
    <property type="match status" value="1"/>
</dbReference>